<comment type="caution">
    <text evidence="1">The sequence shown here is derived from an EMBL/GenBank/DDBJ whole genome shotgun (WGS) entry which is preliminary data.</text>
</comment>
<evidence type="ECO:0000313" key="2">
    <source>
        <dbReference type="Proteomes" id="UP001179952"/>
    </source>
</evidence>
<organism evidence="1 2">
    <name type="scientific">Acorus gramineus</name>
    <name type="common">Dwarf sweet flag</name>
    <dbReference type="NCBI Taxonomy" id="55184"/>
    <lineage>
        <taxon>Eukaryota</taxon>
        <taxon>Viridiplantae</taxon>
        <taxon>Streptophyta</taxon>
        <taxon>Embryophyta</taxon>
        <taxon>Tracheophyta</taxon>
        <taxon>Spermatophyta</taxon>
        <taxon>Magnoliopsida</taxon>
        <taxon>Liliopsida</taxon>
        <taxon>Acoraceae</taxon>
        <taxon>Acorus</taxon>
    </lineage>
</organism>
<proteinExistence type="predicted"/>
<accession>A0AAV9A2F4</accession>
<evidence type="ECO:0000313" key="1">
    <source>
        <dbReference type="EMBL" id="KAK1258332.1"/>
    </source>
</evidence>
<name>A0AAV9A2F4_ACOGR</name>
<reference evidence="1" key="1">
    <citation type="journal article" date="2023" name="Nat. Commun.">
        <title>Diploid and tetraploid genomes of Acorus and the evolution of monocots.</title>
        <authorList>
            <person name="Ma L."/>
            <person name="Liu K.W."/>
            <person name="Li Z."/>
            <person name="Hsiao Y.Y."/>
            <person name="Qi Y."/>
            <person name="Fu T."/>
            <person name="Tang G.D."/>
            <person name="Zhang D."/>
            <person name="Sun W.H."/>
            <person name="Liu D.K."/>
            <person name="Li Y."/>
            <person name="Chen G.Z."/>
            <person name="Liu X.D."/>
            <person name="Liao X.Y."/>
            <person name="Jiang Y.T."/>
            <person name="Yu X."/>
            <person name="Hao Y."/>
            <person name="Huang J."/>
            <person name="Zhao X.W."/>
            <person name="Ke S."/>
            <person name="Chen Y.Y."/>
            <person name="Wu W.L."/>
            <person name="Hsu J.L."/>
            <person name="Lin Y.F."/>
            <person name="Huang M.D."/>
            <person name="Li C.Y."/>
            <person name="Huang L."/>
            <person name="Wang Z.W."/>
            <person name="Zhao X."/>
            <person name="Zhong W.Y."/>
            <person name="Peng D.H."/>
            <person name="Ahmad S."/>
            <person name="Lan S."/>
            <person name="Zhang J.S."/>
            <person name="Tsai W.C."/>
            <person name="Van de Peer Y."/>
            <person name="Liu Z.J."/>
        </authorList>
    </citation>
    <scope>NUCLEOTIDE SEQUENCE</scope>
    <source>
        <strain evidence="1">SCP</strain>
    </source>
</reference>
<reference evidence="1" key="2">
    <citation type="submission" date="2023-06" db="EMBL/GenBank/DDBJ databases">
        <authorList>
            <person name="Ma L."/>
            <person name="Liu K.-W."/>
            <person name="Li Z."/>
            <person name="Hsiao Y.-Y."/>
            <person name="Qi Y."/>
            <person name="Fu T."/>
            <person name="Tang G."/>
            <person name="Zhang D."/>
            <person name="Sun W.-H."/>
            <person name="Liu D.-K."/>
            <person name="Li Y."/>
            <person name="Chen G.-Z."/>
            <person name="Liu X.-D."/>
            <person name="Liao X.-Y."/>
            <person name="Jiang Y.-T."/>
            <person name="Yu X."/>
            <person name="Hao Y."/>
            <person name="Huang J."/>
            <person name="Zhao X.-W."/>
            <person name="Ke S."/>
            <person name="Chen Y.-Y."/>
            <person name="Wu W.-L."/>
            <person name="Hsu J.-L."/>
            <person name="Lin Y.-F."/>
            <person name="Huang M.-D."/>
            <person name="Li C.-Y."/>
            <person name="Huang L."/>
            <person name="Wang Z.-W."/>
            <person name="Zhao X."/>
            <person name="Zhong W.-Y."/>
            <person name="Peng D.-H."/>
            <person name="Ahmad S."/>
            <person name="Lan S."/>
            <person name="Zhang J.-S."/>
            <person name="Tsai W.-C."/>
            <person name="Van De Peer Y."/>
            <person name="Liu Z.-J."/>
        </authorList>
    </citation>
    <scope>NUCLEOTIDE SEQUENCE</scope>
    <source>
        <strain evidence="1">SCP</strain>
        <tissue evidence="1">Leaves</tissue>
    </source>
</reference>
<dbReference type="EMBL" id="JAUJYN010000019">
    <property type="protein sequence ID" value="KAK1258332.1"/>
    <property type="molecule type" value="Genomic_DNA"/>
</dbReference>
<protein>
    <submittedName>
        <fullName evidence="1">Uncharacterized protein</fullName>
    </submittedName>
</protein>
<keyword evidence="2" id="KW-1185">Reference proteome</keyword>
<gene>
    <name evidence="1" type="ORF">QJS04_geneDACA009301</name>
</gene>
<dbReference type="Proteomes" id="UP001179952">
    <property type="component" value="Unassembled WGS sequence"/>
</dbReference>
<dbReference type="AlphaFoldDB" id="A0AAV9A2F4"/>
<sequence>MKLVVANITGMKSEPCGNVMESEALPPAAGAAETMAQMNEDLVTLASRVEDQDDVEDDSISLIQRAPSRCATGEKLS</sequence>